<evidence type="ECO:0000313" key="3">
    <source>
        <dbReference type="EMBL" id="NNG54732.1"/>
    </source>
</evidence>
<evidence type="ECO:0000256" key="1">
    <source>
        <dbReference type="SAM" id="MobiDB-lite"/>
    </source>
</evidence>
<protein>
    <recommendedName>
        <fullName evidence="7">Lipoprotein</fullName>
    </recommendedName>
</protein>
<dbReference type="Proteomes" id="UP000531581">
    <property type="component" value="Unassembled WGS sequence"/>
</dbReference>
<evidence type="ECO:0000313" key="4">
    <source>
        <dbReference type="EMBL" id="NVP31881.1"/>
    </source>
</evidence>
<accession>A0A7Y7QWT7</accession>
<dbReference type="RefSeq" id="WP_156477704.1">
    <property type="nucleotide sequence ID" value="NZ_JABEOV010000022.1"/>
</dbReference>
<dbReference type="EMBL" id="JABYQV010000009">
    <property type="protein sequence ID" value="NVP31881.1"/>
    <property type="molecule type" value="Genomic_DNA"/>
</dbReference>
<reference evidence="5 6" key="1">
    <citation type="submission" date="2020-05" db="EMBL/GenBank/DDBJ databases">
        <title>Draft Genome Sequences of Sphingomonas sp. Isolated from the International Space Station.</title>
        <authorList>
            <person name="Bijlani S."/>
            <person name="Singh N.K."/>
            <person name="Mason C.E."/>
            <person name="Wang C.C."/>
            <person name="Venkateswaran K."/>
        </authorList>
    </citation>
    <scope>NUCLEOTIDE SEQUENCE [LARGE SCALE GENOMIC DNA]</scope>
    <source>
        <strain evidence="3 6">IIF7SW-B5</strain>
        <strain evidence="4">ISS-IIF7SWP</strain>
    </source>
</reference>
<proteinExistence type="predicted"/>
<dbReference type="Proteomes" id="UP000557656">
    <property type="component" value="Unassembled WGS sequence"/>
</dbReference>
<feature type="signal peptide" evidence="2">
    <location>
        <begin position="1"/>
        <end position="21"/>
    </location>
</feature>
<name>A0A7Y7QWT7_9SPHN</name>
<sequence>MTMFLACGASAVLILAGCSSASDQPGNTTPVERPSGVVAGASSMRPSQSTRPASSATAADQIFAHQLESLLVGHATLDNAAVTGVRAIDKCHTTFVTAKGETNIDWTKAGNLAPRDGNGREISRLPSASGWHEMSVPLGEWPEPAGNVANRSSGAFGQLATECA</sequence>
<evidence type="ECO:0000313" key="5">
    <source>
        <dbReference type="Proteomes" id="UP000531581"/>
    </source>
</evidence>
<feature type="compositionally biased region" description="Polar residues" evidence="1">
    <location>
        <begin position="44"/>
        <end position="57"/>
    </location>
</feature>
<evidence type="ECO:0008006" key="7">
    <source>
        <dbReference type="Google" id="ProtNLM"/>
    </source>
</evidence>
<feature type="chain" id="PRO_5030565886" description="Lipoprotein" evidence="2">
    <location>
        <begin position="22"/>
        <end position="164"/>
    </location>
</feature>
<gene>
    <name evidence="3" type="ORF">HKX05_15395</name>
    <name evidence="4" type="ORF">HLV41_12580</name>
</gene>
<dbReference type="AlphaFoldDB" id="A0A7Y7QWT7"/>
<keyword evidence="2" id="KW-0732">Signal</keyword>
<comment type="caution">
    <text evidence="4">The sequence shown here is derived from an EMBL/GenBank/DDBJ whole genome shotgun (WGS) entry which is preliminary data.</text>
</comment>
<evidence type="ECO:0000313" key="6">
    <source>
        <dbReference type="Proteomes" id="UP000557656"/>
    </source>
</evidence>
<keyword evidence="6" id="KW-1185">Reference proteome</keyword>
<evidence type="ECO:0000256" key="2">
    <source>
        <dbReference type="SAM" id="SignalP"/>
    </source>
</evidence>
<organism evidence="4 5">
    <name type="scientific">Sphingomonas sanguinis</name>
    <dbReference type="NCBI Taxonomy" id="33051"/>
    <lineage>
        <taxon>Bacteria</taxon>
        <taxon>Pseudomonadati</taxon>
        <taxon>Pseudomonadota</taxon>
        <taxon>Alphaproteobacteria</taxon>
        <taxon>Sphingomonadales</taxon>
        <taxon>Sphingomonadaceae</taxon>
        <taxon>Sphingomonas</taxon>
    </lineage>
</organism>
<dbReference type="EMBL" id="JABEOV010000022">
    <property type="protein sequence ID" value="NNG54732.1"/>
    <property type="molecule type" value="Genomic_DNA"/>
</dbReference>
<dbReference type="GeneID" id="78488309"/>
<feature type="region of interest" description="Disordered" evidence="1">
    <location>
        <begin position="22"/>
        <end position="57"/>
    </location>
</feature>